<dbReference type="EMBL" id="JAULSV010000002">
    <property type="protein sequence ID" value="KAK0651174.1"/>
    <property type="molecule type" value="Genomic_DNA"/>
</dbReference>
<reference evidence="2" key="1">
    <citation type="submission" date="2023-06" db="EMBL/GenBank/DDBJ databases">
        <title>Genome-scale phylogeny and comparative genomics of the fungal order Sordariales.</title>
        <authorList>
            <consortium name="Lawrence Berkeley National Laboratory"/>
            <person name="Hensen N."/>
            <person name="Bonometti L."/>
            <person name="Westerberg I."/>
            <person name="Brannstrom I.O."/>
            <person name="Guillou S."/>
            <person name="Cros-Aarteil S."/>
            <person name="Calhoun S."/>
            <person name="Haridas S."/>
            <person name="Kuo A."/>
            <person name="Mondo S."/>
            <person name="Pangilinan J."/>
            <person name="Riley R."/>
            <person name="Labutti K."/>
            <person name="Andreopoulos B."/>
            <person name="Lipzen A."/>
            <person name="Chen C."/>
            <person name="Yanf M."/>
            <person name="Daum C."/>
            <person name="Ng V."/>
            <person name="Clum A."/>
            <person name="Steindorff A."/>
            <person name="Ohm R."/>
            <person name="Martin F."/>
            <person name="Silar P."/>
            <person name="Natvig D."/>
            <person name="Lalanne C."/>
            <person name="Gautier V."/>
            <person name="Ament-Velasquez S.L."/>
            <person name="Kruys A."/>
            <person name="Hutchinson M.I."/>
            <person name="Powell A.J."/>
            <person name="Barry K."/>
            <person name="Miller A.N."/>
            <person name="Grigoriev I.V."/>
            <person name="Debuchy R."/>
            <person name="Gladieux P."/>
            <person name="Thoren M.H."/>
            <person name="Johannesson H."/>
        </authorList>
    </citation>
    <scope>NUCLEOTIDE SEQUENCE</scope>
    <source>
        <strain evidence="2">SMH2532-1</strain>
    </source>
</reference>
<feature type="signal peptide" evidence="1">
    <location>
        <begin position="1"/>
        <end position="21"/>
    </location>
</feature>
<dbReference type="AlphaFoldDB" id="A0AA39YF31"/>
<protein>
    <submittedName>
        <fullName evidence="2">Uncharacterized protein</fullName>
    </submittedName>
</protein>
<name>A0AA39YF31_9PEZI</name>
<sequence length="182" mass="19689">MVQITTLIALLASSGFLFVSGTPLAAPRSLVEEGYTASPIYWKGVLEEGKPEFELSGYSFEEIEAEAKAINPEYTIFLKDGQANDTAAEDHPALSARQTPSTWRPAPDAGAVYQGVSHLRGIAGNCRANPGPGVCSRVSCSWDSAIFYCNDNNVEHWEPCRWIGDVANGIAPYYSVHGQAFD</sequence>
<comment type="caution">
    <text evidence="2">The sequence shown here is derived from an EMBL/GenBank/DDBJ whole genome shotgun (WGS) entry which is preliminary data.</text>
</comment>
<dbReference type="Proteomes" id="UP001174936">
    <property type="component" value="Unassembled WGS sequence"/>
</dbReference>
<dbReference type="PANTHER" id="PTHR35605">
    <property type="entry name" value="ECP2 EFFECTOR PROTEIN DOMAIN-CONTAINING PROTEIN-RELATED"/>
    <property type="match status" value="1"/>
</dbReference>
<keyword evidence="1" id="KW-0732">Signal</keyword>
<proteinExistence type="predicted"/>
<dbReference type="PANTHER" id="PTHR35605:SF1">
    <property type="entry name" value="ECP2 EFFECTOR PROTEIN DOMAIN-CONTAINING PROTEIN-RELATED"/>
    <property type="match status" value="1"/>
</dbReference>
<gene>
    <name evidence="2" type="ORF">B0T16DRAFT_386656</name>
</gene>
<accession>A0AA39YF31</accession>
<organism evidence="2 3">
    <name type="scientific">Cercophora newfieldiana</name>
    <dbReference type="NCBI Taxonomy" id="92897"/>
    <lineage>
        <taxon>Eukaryota</taxon>
        <taxon>Fungi</taxon>
        <taxon>Dikarya</taxon>
        <taxon>Ascomycota</taxon>
        <taxon>Pezizomycotina</taxon>
        <taxon>Sordariomycetes</taxon>
        <taxon>Sordariomycetidae</taxon>
        <taxon>Sordariales</taxon>
        <taxon>Lasiosphaeriaceae</taxon>
        <taxon>Cercophora</taxon>
    </lineage>
</organism>
<feature type="chain" id="PRO_5041332915" evidence="1">
    <location>
        <begin position="22"/>
        <end position="182"/>
    </location>
</feature>
<evidence type="ECO:0000313" key="2">
    <source>
        <dbReference type="EMBL" id="KAK0651174.1"/>
    </source>
</evidence>
<keyword evidence="3" id="KW-1185">Reference proteome</keyword>
<evidence type="ECO:0000256" key="1">
    <source>
        <dbReference type="SAM" id="SignalP"/>
    </source>
</evidence>
<evidence type="ECO:0000313" key="3">
    <source>
        <dbReference type="Proteomes" id="UP001174936"/>
    </source>
</evidence>